<evidence type="ECO:0000256" key="3">
    <source>
        <dbReference type="ARBA" id="ARBA00022630"/>
    </source>
</evidence>
<protein>
    <submittedName>
        <fullName evidence="8">Nitroreductase family protein</fullName>
    </submittedName>
</protein>
<sequence>MSLIQQLEWRYATKKMSGEKIPADKLQNILRATQLSASSYGLQPYTILVIEDAATKEKLAPAAYNQPQIAASSQLLVFCAWTDITEKEIAAFIDNIAKTRNMDAEHLAGYKSMMEGSITKLTVEQKQIWASKQIYIALGTALVAAASEEVDATPMEGFNAQQFDEILGLAAKGLKSVVILPLGYRAADDQLASAIKVRRDQSELFQFI</sequence>
<dbReference type="PANTHER" id="PTHR43673:SF2">
    <property type="entry name" value="NITROREDUCTASE"/>
    <property type="match status" value="1"/>
</dbReference>
<keyword evidence="5" id="KW-0521">NADP</keyword>
<proteinExistence type="inferred from homology"/>
<keyword evidence="6" id="KW-0560">Oxidoreductase</keyword>
<dbReference type="Pfam" id="PF00881">
    <property type="entry name" value="Nitroreductase"/>
    <property type="match status" value="1"/>
</dbReference>
<evidence type="ECO:0000256" key="1">
    <source>
        <dbReference type="ARBA" id="ARBA00001917"/>
    </source>
</evidence>
<name>A0ABV8PY85_9BACT</name>
<dbReference type="InterPro" id="IPR033878">
    <property type="entry name" value="NfsB-like"/>
</dbReference>
<organism evidence="8 9">
    <name type="scientific">Parasediminibacterium paludis</name>
    <dbReference type="NCBI Taxonomy" id="908966"/>
    <lineage>
        <taxon>Bacteria</taxon>
        <taxon>Pseudomonadati</taxon>
        <taxon>Bacteroidota</taxon>
        <taxon>Chitinophagia</taxon>
        <taxon>Chitinophagales</taxon>
        <taxon>Chitinophagaceae</taxon>
        <taxon>Parasediminibacterium</taxon>
    </lineage>
</organism>
<keyword evidence="3" id="KW-0285">Flavoprotein</keyword>
<keyword evidence="9" id="KW-1185">Reference proteome</keyword>
<reference evidence="9" key="1">
    <citation type="journal article" date="2019" name="Int. J. Syst. Evol. Microbiol.">
        <title>The Global Catalogue of Microorganisms (GCM) 10K type strain sequencing project: providing services to taxonomists for standard genome sequencing and annotation.</title>
        <authorList>
            <consortium name="The Broad Institute Genomics Platform"/>
            <consortium name="The Broad Institute Genome Sequencing Center for Infectious Disease"/>
            <person name="Wu L."/>
            <person name="Ma J."/>
        </authorList>
    </citation>
    <scope>NUCLEOTIDE SEQUENCE [LARGE SCALE GENOMIC DNA]</scope>
    <source>
        <strain evidence="9">CECT 8010</strain>
    </source>
</reference>
<feature type="domain" description="Nitroreductase" evidence="7">
    <location>
        <begin position="8"/>
        <end position="184"/>
    </location>
</feature>
<dbReference type="PANTHER" id="PTHR43673">
    <property type="entry name" value="NAD(P)H NITROREDUCTASE YDGI-RELATED"/>
    <property type="match status" value="1"/>
</dbReference>
<dbReference type="Proteomes" id="UP001595906">
    <property type="component" value="Unassembled WGS sequence"/>
</dbReference>
<dbReference type="InterPro" id="IPR000415">
    <property type="entry name" value="Nitroreductase-like"/>
</dbReference>
<dbReference type="SUPFAM" id="SSF55469">
    <property type="entry name" value="FMN-dependent nitroreductase-like"/>
    <property type="match status" value="1"/>
</dbReference>
<evidence type="ECO:0000313" key="8">
    <source>
        <dbReference type="EMBL" id="MFC4233049.1"/>
    </source>
</evidence>
<dbReference type="InterPro" id="IPR029479">
    <property type="entry name" value="Nitroreductase"/>
</dbReference>
<dbReference type="Gene3D" id="3.40.109.10">
    <property type="entry name" value="NADH Oxidase"/>
    <property type="match status" value="1"/>
</dbReference>
<dbReference type="EMBL" id="JBHSDC010000029">
    <property type="protein sequence ID" value="MFC4233049.1"/>
    <property type="molecule type" value="Genomic_DNA"/>
</dbReference>
<gene>
    <name evidence="8" type="ORF">ACFOW1_14200</name>
</gene>
<comment type="caution">
    <text evidence="8">The sequence shown here is derived from an EMBL/GenBank/DDBJ whole genome shotgun (WGS) entry which is preliminary data.</text>
</comment>
<comment type="similarity">
    <text evidence="2">Belongs to the nitroreductase family.</text>
</comment>
<evidence type="ECO:0000256" key="5">
    <source>
        <dbReference type="ARBA" id="ARBA00022857"/>
    </source>
</evidence>
<keyword evidence="4" id="KW-0288">FMN</keyword>
<evidence type="ECO:0000256" key="6">
    <source>
        <dbReference type="ARBA" id="ARBA00023002"/>
    </source>
</evidence>
<evidence type="ECO:0000256" key="2">
    <source>
        <dbReference type="ARBA" id="ARBA00007118"/>
    </source>
</evidence>
<dbReference type="RefSeq" id="WP_379015151.1">
    <property type="nucleotide sequence ID" value="NZ_JBHSDC010000029.1"/>
</dbReference>
<evidence type="ECO:0000256" key="4">
    <source>
        <dbReference type="ARBA" id="ARBA00022643"/>
    </source>
</evidence>
<dbReference type="CDD" id="cd02149">
    <property type="entry name" value="NfsB-like"/>
    <property type="match status" value="1"/>
</dbReference>
<accession>A0ABV8PY85</accession>
<evidence type="ECO:0000313" key="9">
    <source>
        <dbReference type="Proteomes" id="UP001595906"/>
    </source>
</evidence>
<evidence type="ECO:0000259" key="7">
    <source>
        <dbReference type="Pfam" id="PF00881"/>
    </source>
</evidence>
<comment type="cofactor">
    <cofactor evidence="1">
        <name>FMN</name>
        <dbReference type="ChEBI" id="CHEBI:58210"/>
    </cofactor>
</comment>